<feature type="region of interest" description="Disordered" evidence="1">
    <location>
        <begin position="29"/>
        <end position="52"/>
    </location>
</feature>
<reference evidence="4" key="1">
    <citation type="journal article" date="2014" name="Int. J. Syst. Evol. Microbiol.">
        <title>Complete genome sequence of Corynebacterium casei LMG S-19264T (=DSM 44701T), isolated from a smear-ripened cheese.</title>
        <authorList>
            <consortium name="US DOE Joint Genome Institute (JGI-PGF)"/>
            <person name="Walter F."/>
            <person name="Albersmeier A."/>
            <person name="Kalinowski J."/>
            <person name="Ruckert C."/>
        </authorList>
    </citation>
    <scope>NUCLEOTIDE SEQUENCE</scope>
    <source>
        <strain evidence="4">JCM 4122</strain>
    </source>
</reference>
<comment type="caution">
    <text evidence="4">The sequence shown here is derived from an EMBL/GenBank/DDBJ whole genome shotgun (WGS) entry which is preliminary data.</text>
</comment>
<gene>
    <name evidence="4" type="ORF">GCM10017667_54800</name>
</gene>
<evidence type="ECO:0000259" key="3">
    <source>
        <dbReference type="Pfam" id="PF26366"/>
    </source>
</evidence>
<reference evidence="4" key="2">
    <citation type="submission" date="2020-09" db="EMBL/GenBank/DDBJ databases">
        <authorList>
            <person name="Sun Q."/>
            <person name="Ohkuma M."/>
        </authorList>
    </citation>
    <scope>NUCLEOTIDE SEQUENCE</scope>
    <source>
        <strain evidence="4">JCM 4122</strain>
    </source>
</reference>
<protein>
    <recommendedName>
        <fullName evidence="3">DUF8094 domain-containing protein</fullName>
    </recommendedName>
</protein>
<evidence type="ECO:0000313" key="5">
    <source>
        <dbReference type="Proteomes" id="UP000632849"/>
    </source>
</evidence>
<organism evidence="4 5">
    <name type="scientific">Streptomyces filamentosus</name>
    <name type="common">Streptomyces roseosporus</name>
    <dbReference type="NCBI Taxonomy" id="67294"/>
    <lineage>
        <taxon>Bacteria</taxon>
        <taxon>Bacillati</taxon>
        <taxon>Actinomycetota</taxon>
        <taxon>Actinomycetes</taxon>
        <taxon>Kitasatosporales</taxon>
        <taxon>Streptomycetaceae</taxon>
        <taxon>Streptomyces</taxon>
    </lineage>
</organism>
<sequence>MAHILPTHRRSQRITLLLAATAAALSACSPSDTSAHDGPTGTSATTAAPRGAVTRAEADRILDRYQEINNKANKARDAGLLATVEAGQLYARSKADYEQFDTLSAQEKKDAATPFFFTRRTFYIPPADNWFAAAASTNGTNHTFMIFEKSADTGGTWKKVVSLFPQQPLPDPQIKDDLAVPADEGTPVGNLAPSGVTDAIEDLFTTGGTKDGSKLSHANANASAKAILKTYKERRDHLGAKATVNFFPIAPTHNKTYTLTTSSGVLVITALAHKEESLVTNAGLQISPSEKEAVYNKTPRSLVVDSFQGEAVVHLPRQGKPEILDYRYALVDSR</sequence>
<dbReference type="AlphaFoldDB" id="A0A919BTA5"/>
<evidence type="ECO:0000313" key="4">
    <source>
        <dbReference type="EMBL" id="GHG13794.1"/>
    </source>
</evidence>
<evidence type="ECO:0000256" key="1">
    <source>
        <dbReference type="SAM" id="MobiDB-lite"/>
    </source>
</evidence>
<dbReference type="Pfam" id="PF26366">
    <property type="entry name" value="DUF8094"/>
    <property type="match status" value="1"/>
</dbReference>
<name>A0A919BTA5_STRFL</name>
<dbReference type="InterPro" id="IPR058407">
    <property type="entry name" value="DUF8094"/>
</dbReference>
<dbReference type="Proteomes" id="UP000632849">
    <property type="component" value="Unassembled WGS sequence"/>
</dbReference>
<feature type="compositionally biased region" description="Low complexity" evidence="1">
    <location>
        <begin position="38"/>
        <end position="52"/>
    </location>
</feature>
<feature type="signal peptide" evidence="2">
    <location>
        <begin position="1"/>
        <end position="35"/>
    </location>
</feature>
<accession>A0A919BTA5</accession>
<dbReference type="EMBL" id="BNBE01000002">
    <property type="protein sequence ID" value="GHG13794.1"/>
    <property type="molecule type" value="Genomic_DNA"/>
</dbReference>
<evidence type="ECO:0000256" key="2">
    <source>
        <dbReference type="SAM" id="SignalP"/>
    </source>
</evidence>
<keyword evidence="2" id="KW-0732">Signal</keyword>
<keyword evidence="5" id="KW-1185">Reference proteome</keyword>
<feature type="domain" description="DUF8094" evidence="3">
    <location>
        <begin position="50"/>
        <end position="332"/>
    </location>
</feature>
<feature type="chain" id="PRO_5038047617" description="DUF8094 domain-containing protein" evidence="2">
    <location>
        <begin position="36"/>
        <end position="334"/>
    </location>
</feature>
<proteinExistence type="predicted"/>